<dbReference type="RefSeq" id="XP_036357881.1">
    <property type="nucleotide sequence ID" value="XM_036501988.1"/>
</dbReference>
<keyword evidence="1" id="KW-0808">Transferase</keyword>
<organism evidence="2 3">
    <name type="scientific">Octopus sinensis</name>
    <name type="common">East Asian common octopus</name>
    <dbReference type="NCBI Taxonomy" id="2607531"/>
    <lineage>
        <taxon>Eukaryota</taxon>
        <taxon>Metazoa</taxon>
        <taxon>Spiralia</taxon>
        <taxon>Lophotrochozoa</taxon>
        <taxon>Mollusca</taxon>
        <taxon>Cephalopoda</taxon>
        <taxon>Coleoidea</taxon>
        <taxon>Octopodiformes</taxon>
        <taxon>Octopoda</taxon>
        <taxon>Incirrata</taxon>
        <taxon>Octopodidae</taxon>
        <taxon>Octopus</taxon>
    </lineage>
</organism>
<dbReference type="Pfam" id="PF00348">
    <property type="entry name" value="polyprenyl_synt"/>
    <property type="match status" value="1"/>
</dbReference>
<name>A0A7E6EQG0_9MOLL</name>
<dbReference type="PANTHER" id="PTHR12001:SF55">
    <property type="entry name" value="ALL TRANS-POLYPRENYL-DIPHOSPHATE SYNTHASE PDSS2"/>
    <property type="match status" value="1"/>
</dbReference>
<protein>
    <submittedName>
        <fullName evidence="3">Decaprenyl-diphosphate synthase subunit 2 isoform X1</fullName>
    </submittedName>
</protein>
<dbReference type="GO" id="GO:0004659">
    <property type="term" value="F:prenyltransferase activity"/>
    <property type="evidence" value="ECO:0007669"/>
    <property type="project" value="InterPro"/>
</dbReference>
<evidence type="ECO:0000313" key="2">
    <source>
        <dbReference type="Proteomes" id="UP000515154"/>
    </source>
</evidence>
<dbReference type="SUPFAM" id="SSF48576">
    <property type="entry name" value="Terpenoid synthases"/>
    <property type="match status" value="1"/>
</dbReference>
<dbReference type="GO" id="GO:0006744">
    <property type="term" value="P:ubiquinone biosynthetic process"/>
    <property type="evidence" value="ECO:0007669"/>
    <property type="project" value="TreeGrafter"/>
</dbReference>
<dbReference type="Gene3D" id="1.10.600.10">
    <property type="entry name" value="Farnesyl Diphosphate Synthase"/>
    <property type="match status" value="1"/>
</dbReference>
<gene>
    <name evidence="3" type="primary">LOC115210448</name>
</gene>
<proteinExistence type="inferred from homology"/>
<dbReference type="PANTHER" id="PTHR12001">
    <property type="entry name" value="GERANYLGERANYL PYROPHOSPHATE SYNTHASE"/>
    <property type="match status" value="1"/>
</dbReference>
<comment type="similarity">
    <text evidence="1">Belongs to the FPP/GGPP synthase family.</text>
</comment>
<dbReference type="GO" id="GO:1990234">
    <property type="term" value="C:transferase complex"/>
    <property type="evidence" value="ECO:0007669"/>
    <property type="project" value="TreeGrafter"/>
</dbReference>
<dbReference type="InterPro" id="IPR008949">
    <property type="entry name" value="Isoprenoid_synthase_dom_sf"/>
</dbReference>
<evidence type="ECO:0000313" key="3">
    <source>
        <dbReference type="RefSeq" id="XP_036357881.1"/>
    </source>
</evidence>
<accession>A0A7E6EQG0</accession>
<dbReference type="AlphaFoldDB" id="A0A7E6EQG0"/>
<sequence length="379" mass="41729">MTFQSTRVFLVDNMNSLVSKFKPVIPSKWHRLTLLCPAQRSRIILVNRMISSWRSNSNSDWKKAVSEAEKVVGYPTSFLSLRYLLSDELSNVALQMRKLVGTRHPLLKTAKGLLHDSKQNLQTCGLIILLVAKAAGSCPNSTLDDTRVGGIYPNQRCLAELTEMIHTATLIHKGVLNLKTVDKSEKRNLDFGNKMAILSGDFLLASACSALAKLNNTKVVEIISESIKKIMESQFTTFVDSDGNGILKETITFSDWRNQAYLSYGNLLGYSCQAVTLLAGHGITVQENAYKFGTNLAYAHQLNLDMQPFIDSSEASSTQISATAAPVVNLIERNGSALMNHLHSAFKAPTDNTKETLQLVGNQASKVNLLFISQKGISM</sequence>
<reference evidence="3" key="1">
    <citation type="submission" date="2025-08" db="UniProtKB">
        <authorList>
            <consortium name="RefSeq"/>
        </authorList>
    </citation>
    <scope>IDENTIFICATION</scope>
</reference>
<dbReference type="GO" id="GO:0008299">
    <property type="term" value="P:isoprenoid biosynthetic process"/>
    <property type="evidence" value="ECO:0007669"/>
    <property type="project" value="InterPro"/>
</dbReference>
<dbReference type="KEGG" id="osn:115210448"/>
<dbReference type="Proteomes" id="UP000515154">
    <property type="component" value="Linkage group LG4"/>
</dbReference>
<evidence type="ECO:0000256" key="1">
    <source>
        <dbReference type="RuleBase" id="RU004466"/>
    </source>
</evidence>
<dbReference type="GO" id="GO:0005739">
    <property type="term" value="C:mitochondrion"/>
    <property type="evidence" value="ECO:0007669"/>
    <property type="project" value="TreeGrafter"/>
</dbReference>
<keyword evidence="2" id="KW-1185">Reference proteome</keyword>
<dbReference type="InterPro" id="IPR000092">
    <property type="entry name" value="Polyprenyl_synt"/>
</dbReference>